<dbReference type="EMBL" id="FPAW01000047">
    <property type="protein sequence ID" value="SFU19587.1"/>
    <property type="molecule type" value="Genomic_DNA"/>
</dbReference>
<organism evidence="2 3">
    <name type="scientific">Sedimentitalea nanhaiensis</name>
    <dbReference type="NCBI Taxonomy" id="999627"/>
    <lineage>
        <taxon>Bacteria</taxon>
        <taxon>Pseudomonadati</taxon>
        <taxon>Pseudomonadota</taxon>
        <taxon>Alphaproteobacteria</taxon>
        <taxon>Rhodobacterales</taxon>
        <taxon>Paracoccaceae</taxon>
        <taxon>Sedimentitalea</taxon>
    </lineage>
</organism>
<evidence type="ECO:0000313" key="3">
    <source>
        <dbReference type="Proteomes" id="UP000182466"/>
    </source>
</evidence>
<dbReference type="Proteomes" id="UP000182466">
    <property type="component" value="Unassembled WGS sequence"/>
</dbReference>
<dbReference type="Pfam" id="PF18557">
    <property type="entry name" value="NepR"/>
    <property type="match status" value="1"/>
</dbReference>
<proteinExistence type="predicted"/>
<dbReference type="InterPro" id="IPR041649">
    <property type="entry name" value="NepR"/>
</dbReference>
<gene>
    <name evidence="2" type="ORF">SAMN05216236_1476</name>
</gene>
<dbReference type="STRING" id="999627.SAMN05216236_1476"/>
<sequence length="59" mass="6850">MAKKSRMSHMDEQVIENLKRLYSETAQEPVPERFTRLLQQLRDQETSENGAKAEGEGEQ</sequence>
<protein>
    <recommendedName>
        <fullName evidence="1">Anti-sigma factor NepR domain-containing protein</fullName>
    </recommendedName>
</protein>
<evidence type="ECO:0000313" key="2">
    <source>
        <dbReference type="EMBL" id="SFU19587.1"/>
    </source>
</evidence>
<dbReference type="AlphaFoldDB" id="A0A1I7E6N1"/>
<keyword evidence="3" id="KW-1185">Reference proteome</keyword>
<evidence type="ECO:0000259" key="1">
    <source>
        <dbReference type="Pfam" id="PF18557"/>
    </source>
</evidence>
<accession>A0A1I7E6N1</accession>
<name>A0A1I7E6N1_9RHOB</name>
<reference evidence="2 3" key="1">
    <citation type="submission" date="2016-10" db="EMBL/GenBank/DDBJ databases">
        <authorList>
            <person name="de Groot N.N."/>
        </authorList>
    </citation>
    <scope>NUCLEOTIDE SEQUENCE [LARGE SCALE GENOMIC DNA]</scope>
    <source>
        <strain evidence="2 3">CGMCC 1.10959</strain>
    </source>
</reference>
<feature type="domain" description="Anti-sigma factor NepR" evidence="1">
    <location>
        <begin position="16"/>
        <end position="45"/>
    </location>
</feature>
<dbReference type="OrthoDB" id="7875342at2"/>